<evidence type="ECO:0000256" key="1">
    <source>
        <dbReference type="SAM" id="SignalP"/>
    </source>
</evidence>
<accession>A0AAT9EST8</accession>
<organism evidence="2">
    <name type="scientific">Serratia marcescens SM39</name>
    <dbReference type="NCBI Taxonomy" id="1334564"/>
    <lineage>
        <taxon>Bacteria</taxon>
        <taxon>Pseudomonadati</taxon>
        <taxon>Pseudomonadota</taxon>
        <taxon>Gammaproteobacteria</taxon>
        <taxon>Enterobacterales</taxon>
        <taxon>Yersiniaceae</taxon>
        <taxon>Serratia</taxon>
    </lineage>
</organism>
<dbReference type="RefSeq" id="WP_154232808.1">
    <property type="nucleotide sequence ID" value="NZ_AP013063.1"/>
</dbReference>
<evidence type="ECO:0000313" key="2">
    <source>
        <dbReference type="EMBL" id="BAO33303.1"/>
    </source>
</evidence>
<name>A0AAT9EST8_SERMA</name>
<sequence>MKESLIKAALFVVVAVPMCANALVYSGSNFKGNEYISMDAPPLEPIYNDKDSINEHRKKVMEYITKTERYVENADSDIKRVESYRFEAIQRARLEAEKYHLKTNLPDR</sequence>
<feature type="signal peptide" evidence="1">
    <location>
        <begin position="1"/>
        <end position="22"/>
    </location>
</feature>
<reference evidence="2" key="1">
    <citation type="journal article" date="2014" name="Genome Biol. Evol.">
        <title>Genome evolution and plasticity of Serratia marcescens, an important multidrug-resistant nosocomial pathogen.</title>
        <authorList>
            <person name="Iguchi A."/>
            <person name="Nagaya Y."/>
            <person name="Pradel E."/>
            <person name="Ooka T."/>
            <person name="Ogura Y."/>
            <person name="Katsura K."/>
            <person name="Kurokawa K."/>
            <person name="Oshima K."/>
            <person name="Hattori M."/>
            <person name="Parkhill J."/>
            <person name="Sebaihia M."/>
            <person name="Coulthurst S.J."/>
            <person name="Gotoh N."/>
            <person name="Thomson N.R."/>
            <person name="Ewbank J.J."/>
            <person name="Hayashi T."/>
        </authorList>
    </citation>
    <scope>NUCLEOTIDE SEQUENCE</scope>
    <source>
        <strain evidence="2">SM39</strain>
    </source>
</reference>
<proteinExistence type="predicted"/>
<feature type="chain" id="PRO_5043927546" evidence="1">
    <location>
        <begin position="23"/>
        <end position="108"/>
    </location>
</feature>
<keyword evidence="1" id="KW-0732">Signal</keyword>
<dbReference type="KEGG" id="smar:SM39_1256"/>
<dbReference type="AlphaFoldDB" id="A0AAT9EST8"/>
<dbReference type="EMBL" id="AP013063">
    <property type="protein sequence ID" value="BAO33303.1"/>
    <property type="molecule type" value="Genomic_DNA"/>
</dbReference>
<gene>
    <name evidence="2" type="ORF">SM39_1256</name>
</gene>
<protein>
    <submittedName>
        <fullName evidence="2">Uncharacterized protein</fullName>
    </submittedName>
</protein>